<evidence type="ECO:0000259" key="5">
    <source>
        <dbReference type="Pfam" id="PF01266"/>
    </source>
</evidence>
<dbReference type="InterPro" id="IPR006076">
    <property type="entry name" value="FAD-dep_OxRdtase"/>
</dbReference>
<reference evidence="6" key="1">
    <citation type="journal article" date="2014" name="Int. J. Syst. Evol. Microbiol.">
        <title>Complete genome of a new Firmicutes species belonging to the dominant human colonic microbiota ('Ruminococcus bicirculans') reveals two chromosomes and a selective capacity to utilize plant glucans.</title>
        <authorList>
            <consortium name="NISC Comparative Sequencing Program"/>
            <person name="Wegmann U."/>
            <person name="Louis P."/>
            <person name="Goesmann A."/>
            <person name="Henrissat B."/>
            <person name="Duncan S.H."/>
            <person name="Flint H.J."/>
        </authorList>
    </citation>
    <scope>NUCLEOTIDE SEQUENCE</scope>
    <source>
        <strain evidence="6">NBRC 107169</strain>
    </source>
</reference>
<dbReference type="PANTHER" id="PTHR10961:SF7">
    <property type="entry name" value="FAD DEPENDENT OXIDOREDUCTASE DOMAIN-CONTAINING PROTEIN"/>
    <property type="match status" value="1"/>
</dbReference>
<proteinExistence type="predicted"/>
<reference evidence="6" key="2">
    <citation type="submission" date="2023-01" db="EMBL/GenBank/DDBJ databases">
        <title>Draft genome sequence of Maritalea porphyrae strain NBRC 107169.</title>
        <authorList>
            <person name="Sun Q."/>
            <person name="Mori K."/>
        </authorList>
    </citation>
    <scope>NUCLEOTIDE SEQUENCE</scope>
    <source>
        <strain evidence="6">NBRC 107169</strain>
    </source>
</reference>
<keyword evidence="3" id="KW-0274">FAD</keyword>
<dbReference type="Proteomes" id="UP001161405">
    <property type="component" value="Unassembled WGS sequence"/>
</dbReference>
<gene>
    <name evidence="6" type="ORF">GCM10007879_00880</name>
</gene>
<evidence type="ECO:0000256" key="4">
    <source>
        <dbReference type="ARBA" id="ARBA00023002"/>
    </source>
</evidence>
<evidence type="ECO:0000313" key="7">
    <source>
        <dbReference type="Proteomes" id="UP001161405"/>
    </source>
</evidence>
<organism evidence="6 7">
    <name type="scientific">Maritalea porphyrae</name>
    <dbReference type="NCBI Taxonomy" id="880732"/>
    <lineage>
        <taxon>Bacteria</taxon>
        <taxon>Pseudomonadati</taxon>
        <taxon>Pseudomonadota</taxon>
        <taxon>Alphaproteobacteria</taxon>
        <taxon>Hyphomicrobiales</taxon>
        <taxon>Devosiaceae</taxon>
        <taxon>Maritalea</taxon>
    </lineage>
</organism>
<feature type="domain" description="FAD dependent oxidoreductase" evidence="5">
    <location>
        <begin position="8"/>
        <end position="369"/>
    </location>
</feature>
<keyword evidence="7" id="KW-1185">Reference proteome</keyword>
<keyword evidence="4" id="KW-0560">Oxidoreductase</keyword>
<evidence type="ECO:0000256" key="3">
    <source>
        <dbReference type="ARBA" id="ARBA00022827"/>
    </source>
</evidence>
<dbReference type="SUPFAM" id="SSF54373">
    <property type="entry name" value="FAD-linked reductases, C-terminal domain"/>
    <property type="match status" value="1"/>
</dbReference>
<keyword evidence="2" id="KW-0285">Flavoprotein</keyword>
<dbReference type="RefSeq" id="WP_284360906.1">
    <property type="nucleotide sequence ID" value="NZ_BSNI01000001.1"/>
</dbReference>
<sequence>MDRVNRFDVAVVGLGAMGSATLYQLAKRGINAVGIDQYSPPHTFGSTHGETRLTRCAIGEGHQYAPLAMRSHEIWRELFNETGEKLLHETGALMIESSGSKGDVHGSANFLNTTISAATKFGIEHEVLTGADALRRFPAFNIGDADKAYFEPGAGYLKVEECVEVQLDRAKELGATLLSNTKVHAITHHVDHVAIELGNETVRADKLAVCAGPWVKELLGPPYEDLLTTTRQVLHWYPIEPTAHKDWKNHPVFIWVHGDGDGFYGLPSLADPTLIKVANANYGQPCRPEDIDRQVNEAEQTEMFDLHLAGRLNGVAARTAKSVTCIYTVTPDSDFIIDWHPEHQNTFVVSACSGHGFKHSAAIGEAVAQQLISNSSEIDLSAFKLSRFER</sequence>
<dbReference type="InterPro" id="IPR036188">
    <property type="entry name" value="FAD/NAD-bd_sf"/>
</dbReference>
<dbReference type="Pfam" id="PF01266">
    <property type="entry name" value="DAO"/>
    <property type="match status" value="1"/>
</dbReference>
<comment type="cofactor">
    <cofactor evidence="1">
        <name>FAD</name>
        <dbReference type="ChEBI" id="CHEBI:57692"/>
    </cofactor>
</comment>
<dbReference type="SUPFAM" id="SSF51905">
    <property type="entry name" value="FAD/NAD(P)-binding domain"/>
    <property type="match status" value="1"/>
</dbReference>
<evidence type="ECO:0000256" key="2">
    <source>
        <dbReference type="ARBA" id="ARBA00022630"/>
    </source>
</evidence>
<dbReference type="PANTHER" id="PTHR10961">
    <property type="entry name" value="PEROXISOMAL SARCOSINE OXIDASE"/>
    <property type="match status" value="1"/>
</dbReference>
<name>A0ABQ5UN46_9HYPH</name>
<dbReference type="EMBL" id="BSNI01000001">
    <property type="protein sequence ID" value="GLQ15839.1"/>
    <property type="molecule type" value="Genomic_DNA"/>
</dbReference>
<dbReference type="NCBIfam" id="NF008425">
    <property type="entry name" value="PRK11259.1"/>
    <property type="match status" value="1"/>
</dbReference>
<dbReference type="Gene3D" id="3.30.9.10">
    <property type="entry name" value="D-Amino Acid Oxidase, subunit A, domain 2"/>
    <property type="match status" value="1"/>
</dbReference>
<evidence type="ECO:0000313" key="6">
    <source>
        <dbReference type="EMBL" id="GLQ15839.1"/>
    </source>
</evidence>
<evidence type="ECO:0000256" key="1">
    <source>
        <dbReference type="ARBA" id="ARBA00001974"/>
    </source>
</evidence>
<accession>A0ABQ5UN46</accession>
<protein>
    <submittedName>
        <fullName evidence="6">Sarcosine oxidase</fullName>
    </submittedName>
</protein>
<comment type="caution">
    <text evidence="6">The sequence shown here is derived from an EMBL/GenBank/DDBJ whole genome shotgun (WGS) entry which is preliminary data.</text>
</comment>
<dbReference type="InterPro" id="IPR045170">
    <property type="entry name" value="MTOX"/>
</dbReference>
<dbReference type="Gene3D" id="3.50.50.60">
    <property type="entry name" value="FAD/NAD(P)-binding domain"/>
    <property type="match status" value="1"/>
</dbReference>